<feature type="region of interest" description="Disordered" evidence="1">
    <location>
        <begin position="61"/>
        <end position="87"/>
    </location>
</feature>
<dbReference type="EMBL" id="CP071091">
    <property type="protein sequence ID" value="QSQ12068.1"/>
    <property type="molecule type" value="Genomic_DNA"/>
</dbReference>
<protein>
    <recommendedName>
        <fullName evidence="4">Lipoprotein</fullName>
    </recommendedName>
</protein>
<organism evidence="2 3">
    <name type="scientific">Myxococcus landrumensis</name>
    <dbReference type="NCBI Taxonomy" id="2813577"/>
    <lineage>
        <taxon>Bacteria</taxon>
        <taxon>Pseudomonadati</taxon>
        <taxon>Myxococcota</taxon>
        <taxon>Myxococcia</taxon>
        <taxon>Myxococcales</taxon>
        <taxon>Cystobacterineae</taxon>
        <taxon>Myxococcaceae</taxon>
        <taxon>Myxococcus</taxon>
    </lineage>
</organism>
<reference evidence="2 3" key="1">
    <citation type="submission" date="2021-02" db="EMBL/GenBank/DDBJ databases">
        <title>De Novo genome assembly of isolated myxobacteria.</title>
        <authorList>
            <person name="Stevens D.C."/>
        </authorList>
    </citation>
    <scope>NUCLEOTIDE SEQUENCE [LARGE SCALE GENOMIC DNA]</scope>
    <source>
        <strain evidence="2 3">SCHIC003</strain>
    </source>
</reference>
<evidence type="ECO:0008006" key="4">
    <source>
        <dbReference type="Google" id="ProtNLM"/>
    </source>
</evidence>
<keyword evidence="3" id="KW-1185">Reference proteome</keyword>
<evidence type="ECO:0000313" key="2">
    <source>
        <dbReference type="EMBL" id="QSQ12068.1"/>
    </source>
</evidence>
<dbReference type="Proteomes" id="UP000663090">
    <property type="component" value="Chromosome"/>
</dbReference>
<evidence type="ECO:0000256" key="1">
    <source>
        <dbReference type="SAM" id="MobiDB-lite"/>
    </source>
</evidence>
<feature type="compositionally biased region" description="Basic and acidic residues" evidence="1">
    <location>
        <begin position="186"/>
        <end position="202"/>
    </location>
</feature>
<proteinExistence type="predicted"/>
<feature type="region of interest" description="Disordered" evidence="1">
    <location>
        <begin position="180"/>
        <end position="202"/>
    </location>
</feature>
<accession>A0ABX7N6U3</accession>
<evidence type="ECO:0000313" key="3">
    <source>
        <dbReference type="Proteomes" id="UP000663090"/>
    </source>
</evidence>
<dbReference type="RefSeq" id="WP_206713802.1">
    <property type="nucleotide sequence ID" value="NZ_CP071091.1"/>
</dbReference>
<name>A0ABX7N6U3_9BACT</name>
<gene>
    <name evidence="2" type="ORF">JY572_27265</name>
</gene>
<sequence length="202" mass="21641">MRPPPKQNGALVAFIVAGVVVAGGLAGGVVMLVTSPEPTTPPRRPAQAVLVPVPVPVPVPTKVPPVEAPPKGVEKPAPPRPKPLPKNNEDWGAIMLAKHLKKYDYCGNEAILRDGGIPRSYTLRARFDAGGQGVMAKVTPESVAMLAPCMENATKYIYLGEPPEKREFAVELTLSFAHLKPKGKPATHDDQWGIRPDGSRRD</sequence>